<keyword evidence="2" id="KW-1185">Reference proteome</keyword>
<dbReference type="Proteomes" id="UP000266723">
    <property type="component" value="Unassembled WGS sequence"/>
</dbReference>
<comment type="caution">
    <text evidence="1">The sequence shown here is derived from an EMBL/GenBank/DDBJ whole genome shotgun (WGS) entry which is preliminary data.</text>
</comment>
<name>A0ABQ7AHR1_BRACR</name>
<gene>
    <name evidence="1" type="ORF">DY000_02057620</name>
</gene>
<sequence>MRKASEMAKWSVDEMSLLQLQEMRYALEELRNTMVVPPPSYMNPMSTEGGDRCSVKPASRIALLFRNRLSQAFAQHTRITLGLDWAAQNMPQQIRPVGPGQCPTILLSPHGSQALATELDVQLFD</sequence>
<evidence type="ECO:0000313" key="2">
    <source>
        <dbReference type="Proteomes" id="UP000266723"/>
    </source>
</evidence>
<organism evidence="1 2">
    <name type="scientific">Brassica cretica</name>
    <name type="common">Mustard</name>
    <dbReference type="NCBI Taxonomy" id="69181"/>
    <lineage>
        <taxon>Eukaryota</taxon>
        <taxon>Viridiplantae</taxon>
        <taxon>Streptophyta</taxon>
        <taxon>Embryophyta</taxon>
        <taxon>Tracheophyta</taxon>
        <taxon>Spermatophyta</taxon>
        <taxon>Magnoliopsida</taxon>
        <taxon>eudicotyledons</taxon>
        <taxon>Gunneridae</taxon>
        <taxon>Pentapetalae</taxon>
        <taxon>rosids</taxon>
        <taxon>malvids</taxon>
        <taxon>Brassicales</taxon>
        <taxon>Brassicaceae</taxon>
        <taxon>Brassiceae</taxon>
        <taxon>Brassica</taxon>
    </lineage>
</organism>
<reference evidence="1 2" key="1">
    <citation type="journal article" date="2020" name="BMC Genomics">
        <title>Intraspecific diversification of the crop wild relative Brassica cretica Lam. using demographic model selection.</title>
        <authorList>
            <person name="Kioukis A."/>
            <person name="Michalopoulou V.A."/>
            <person name="Briers L."/>
            <person name="Pirintsos S."/>
            <person name="Studholme D.J."/>
            <person name="Pavlidis P."/>
            <person name="Sarris P.F."/>
        </authorList>
    </citation>
    <scope>NUCLEOTIDE SEQUENCE [LARGE SCALE GENOMIC DNA]</scope>
    <source>
        <strain evidence="2">cv. PFS-1207/04</strain>
    </source>
</reference>
<protein>
    <submittedName>
        <fullName evidence="1">Uncharacterized protein</fullName>
    </submittedName>
</protein>
<accession>A0ABQ7AHR1</accession>
<proteinExistence type="predicted"/>
<dbReference type="EMBL" id="QGKV02002055">
    <property type="protein sequence ID" value="KAF3496941.1"/>
    <property type="molecule type" value="Genomic_DNA"/>
</dbReference>
<evidence type="ECO:0000313" key="1">
    <source>
        <dbReference type="EMBL" id="KAF3496941.1"/>
    </source>
</evidence>